<feature type="signal peptide" evidence="1">
    <location>
        <begin position="1"/>
        <end position="18"/>
    </location>
</feature>
<organism evidence="2 3">
    <name type="scientific">Hymenobacter citatus</name>
    <dbReference type="NCBI Taxonomy" id="2763506"/>
    <lineage>
        <taxon>Bacteria</taxon>
        <taxon>Pseudomonadati</taxon>
        <taxon>Bacteroidota</taxon>
        <taxon>Cytophagia</taxon>
        <taxon>Cytophagales</taxon>
        <taxon>Hymenobacteraceae</taxon>
        <taxon>Hymenobacter</taxon>
    </lineage>
</organism>
<evidence type="ECO:0000256" key="1">
    <source>
        <dbReference type="SAM" id="SignalP"/>
    </source>
</evidence>
<name>A0ABR7MFS4_9BACT</name>
<accession>A0ABR7MFS4</accession>
<gene>
    <name evidence="2" type="ORF">H8B15_03230</name>
</gene>
<feature type="chain" id="PRO_5046186608" description="Lipoprotein" evidence="1">
    <location>
        <begin position="19"/>
        <end position="169"/>
    </location>
</feature>
<evidence type="ECO:0000313" key="3">
    <source>
        <dbReference type="Proteomes" id="UP000622017"/>
    </source>
</evidence>
<dbReference type="EMBL" id="JACSCY010000002">
    <property type="protein sequence ID" value="MBC6609919.1"/>
    <property type="molecule type" value="Genomic_DNA"/>
</dbReference>
<keyword evidence="1" id="KW-0732">Signal</keyword>
<sequence length="169" mass="19010">MRYLLPCLLFYLAACSKANLTPALPPETTTGTNTAGCKADDKILIPRSKWPTQGLQFGYTFLHAKQVSNLYFSFVDAQDSEYPAVIINIRNIRLEQGRTYHLGTYQGESQATFFLGSDYQTRDTNPGELTITRLDSAQHIIAGRFQFTGTQSATGQHIHVTDGRFDFRY</sequence>
<dbReference type="InterPro" id="IPR046219">
    <property type="entry name" value="DUF6252"/>
</dbReference>
<evidence type="ECO:0000313" key="2">
    <source>
        <dbReference type="EMBL" id="MBC6609919.1"/>
    </source>
</evidence>
<keyword evidence="3" id="KW-1185">Reference proteome</keyword>
<proteinExistence type="predicted"/>
<reference evidence="2 3" key="1">
    <citation type="submission" date="2020-08" db="EMBL/GenBank/DDBJ databases">
        <title>Hymenobacter sp.</title>
        <authorList>
            <person name="Kim M.K."/>
        </authorList>
    </citation>
    <scope>NUCLEOTIDE SEQUENCE [LARGE SCALE GENOMIC DNA]</scope>
    <source>
        <strain evidence="2 3">BT507</strain>
    </source>
</reference>
<comment type="caution">
    <text evidence="2">The sequence shown here is derived from an EMBL/GenBank/DDBJ whole genome shotgun (WGS) entry which is preliminary data.</text>
</comment>
<protein>
    <recommendedName>
        <fullName evidence="4">Lipoprotein</fullName>
    </recommendedName>
</protein>
<dbReference type="Proteomes" id="UP000622017">
    <property type="component" value="Unassembled WGS sequence"/>
</dbReference>
<evidence type="ECO:0008006" key="4">
    <source>
        <dbReference type="Google" id="ProtNLM"/>
    </source>
</evidence>
<dbReference type="RefSeq" id="WP_187318224.1">
    <property type="nucleotide sequence ID" value="NZ_JACSCY010000002.1"/>
</dbReference>
<dbReference type="Pfam" id="PF19765">
    <property type="entry name" value="DUF6252"/>
    <property type="match status" value="1"/>
</dbReference>